<name>A0A4V1J5D8_9FUNG</name>
<keyword evidence="4" id="KW-0378">Hydrolase</keyword>
<dbReference type="GO" id="GO:0004339">
    <property type="term" value="F:glucan 1,4-alpha-glucosidase activity"/>
    <property type="evidence" value="ECO:0007669"/>
    <property type="project" value="UniProtKB-EC"/>
</dbReference>
<keyword evidence="10" id="KW-1185">Reference proteome</keyword>
<dbReference type="Pfam" id="PF00723">
    <property type="entry name" value="Glyco_hydro_15"/>
    <property type="match status" value="1"/>
</dbReference>
<evidence type="ECO:0000256" key="7">
    <source>
        <dbReference type="ARBA" id="ARBA00023326"/>
    </source>
</evidence>
<organism evidence="9 10">
    <name type="scientific">Dimargaris cristalligena</name>
    <dbReference type="NCBI Taxonomy" id="215637"/>
    <lineage>
        <taxon>Eukaryota</taxon>
        <taxon>Fungi</taxon>
        <taxon>Fungi incertae sedis</taxon>
        <taxon>Zoopagomycota</taxon>
        <taxon>Kickxellomycotina</taxon>
        <taxon>Dimargaritomycetes</taxon>
        <taxon>Dimargaritales</taxon>
        <taxon>Dimargaritaceae</taxon>
        <taxon>Dimargaris</taxon>
    </lineage>
</organism>
<evidence type="ECO:0000313" key="9">
    <source>
        <dbReference type="EMBL" id="RKP38709.1"/>
    </source>
</evidence>
<gene>
    <name evidence="9" type="ORF">BJ085DRAFT_16382</name>
</gene>
<dbReference type="PANTHER" id="PTHR31616:SF9">
    <property type="entry name" value="GLUCOAMYLASE, INTRACELLULAR SPORULATION-SPECIFIC"/>
    <property type="match status" value="1"/>
</dbReference>
<dbReference type="EC" id="3.2.1.3" evidence="3"/>
<evidence type="ECO:0000256" key="2">
    <source>
        <dbReference type="ARBA" id="ARBA00006188"/>
    </source>
</evidence>
<evidence type="ECO:0000256" key="3">
    <source>
        <dbReference type="ARBA" id="ARBA00012593"/>
    </source>
</evidence>
<evidence type="ECO:0000256" key="1">
    <source>
        <dbReference type="ARBA" id="ARBA00001863"/>
    </source>
</evidence>
<reference evidence="10" key="1">
    <citation type="journal article" date="2018" name="Nat. Microbiol.">
        <title>Leveraging single-cell genomics to expand the fungal tree of life.</title>
        <authorList>
            <person name="Ahrendt S.R."/>
            <person name="Quandt C.A."/>
            <person name="Ciobanu D."/>
            <person name="Clum A."/>
            <person name="Salamov A."/>
            <person name="Andreopoulos B."/>
            <person name="Cheng J.F."/>
            <person name="Woyke T."/>
            <person name="Pelin A."/>
            <person name="Henrissat B."/>
            <person name="Reynolds N.K."/>
            <person name="Benny G.L."/>
            <person name="Smith M.E."/>
            <person name="James T.Y."/>
            <person name="Grigoriev I.V."/>
        </authorList>
    </citation>
    <scope>NUCLEOTIDE SEQUENCE [LARGE SCALE GENOMIC DNA]</scope>
    <source>
        <strain evidence="10">RSA 468</strain>
    </source>
</reference>
<evidence type="ECO:0000256" key="6">
    <source>
        <dbReference type="ARBA" id="ARBA00023295"/>
    </source>
</evidence>
<dbReference type="GO" id="GO:0000272">
    <property type="term" value="P:polysaccharide catabolic process"/>
    <property type="evidence" value="ECO:0007669"/>
    <property type="project" value="UniProtKB-KW"/>
</dbReference>
<comment type="similarity">
    <text evidence="2">Belongs to the glycosyl hydrolase 15 family.</text>
</comment>
<dbReference type="STRING" id="215637.A0A4V1J5D8"/>
<dbReference type="GO" id="GO:0000324">
    <property type="term" value="C:fungal-type vacuole"/>
    <property type="evidence" value="ECO:0007669"/>
    <property type="project" value="TreeGrafter"/>
</dbReference>
<dbReference type="InterPro" id="IPR012341">
    <property type="entry name" value="6hp_glycosidase-like_sf"/>
</dbReference>
<protein>
    <recommendedName>
        <fullName evidence="3">glucan 1,4-alpha-glucosidase</fullName>
        <ecNumber evidence="3">3.2.1.3</ecNumber>
    </recommendedName>
</protein>
<dbReference type="PANTHER" id="PTHR31616">
    <property type="entry name" value="TREHALASE"/>
    <property type="match status" value="1"/>
</dbReference>
<dbReference type="InterPro" id="IPR008928">
    <property type="entry name" value="6-hairpin_glycosidase_sf"/>
</dbReference>
<proteinExistence type="inferred from homology"/>
<evidence type="ECO:0000259" key="8">
    <source>
        <dbReference type="Pfam" id="PF00723"/>
    </source>
</evidence>
<evidence type="ECO:0000256" key="4">
    <source>
        <dbReference type="ARBA" id="ARBA00022801"/>
    </source>
</evidence>
<dbReference type="InterPro" id="IPR000165">
    <property type="entry name" value="Glucoamylase"/>
</dbReference>
<dbReference type="InterPro" id="IPR011613">
    <property type="entry name" value="GH15-like"/>
</dbReference>
<dbReference type="SUPFAM" id="SSF48208">
    <property type="entry name" value="Six-hairpin glycosidases"/>
    <property type="match status" value="1"/>
</dbReference>
<sequence length="458" mass="52158">MSAKTASRNVDIPFDTYLQLQYDFSLDAIQRAVSPAGAAKGAMQASPSRVHPDYFYHWVRDAGLTMSLVNQLYADATDQTQRDSWGTILADHADFSRRLQETDNPSHGLGEPKFNMNGSAFWENWGRPQNDGPAIRAYAIIEYGHLWAKQGGDWSRLYTSEWPATSVIKRDLEYTAHHWEEPSFDVWEEVSGQHFFNFMVSRRAMREGASLARQFDDTGASDYYAQQEDRIASRLDEFWDATKGYVTTTRNYHRGLGDKVSNLDTQVLLASLHASYDDGVYTPESERILATTEALIEKFSRLYAINTMNSNPSIGVAIGRYVEDVYDGYGYGEGNPWILATACVAEIHYRAVNKWLSSGQFEITSVNLPFLRRASQTLVNSLPLTMTADSDLRFRQIMKELKETGDTYMRRIHKMGRMDLNLYEQWGRESGQSRGAPHLTWSYAAFITAIRAREQLNL</sequence>
<dbReference type="EMBL" id="ML002337">
    <property type="protein sequence ID" value="RKP38709.1"/>
    <property type="molecule type" value="Genomic_DNA"/>
</dbReference>
<dbReference type="Proteomes" id="UP000268162">
    <property type="component" value="Unassembled WGS sequence"/>
</dbReference>
<evidence type="ECO:0000313" key="10">
    <source>
        <dbReference type="Proteomes" id="UP000268162"/>
    </source>
</evidence>
<comment type="catalytic activity">
    <reaction evidence="1">
        <text>Hydrolysis of terminal (1-&gt;4)-linked alpha-D-glucose residues successively from non-reducing ends of the chains with release of beta-D-glucose.</text>
        <dbReference type="EC" id="3.2.1.3"/>
    </reaction>
</comment>
<keyword evidence="7" id="KW-0624">Polysaccharide degradation</keyword>
<accession>A0A4V1J5D8</accession>
<dbReference type="Gene3D" id="1.50.10.10">
    <property type="match status" value="1"/>
</dbReference>
<keyword evidence="5" id="KW-0119">Carbohydrate metabolism</keyword>
<feature type="domain" description="GH15-like" evidence="8">
    <location>
        <begin position="33"/>
        <end position="450"/>
    </location>
</feature>
<evidence type="ECO:0000256" key="5">
    <source>
        <dbReference type="ARBA" id="ARBA00023277"/>
    </source>
</evidence>
<dbReference type="AlphaFoldDB" id="A0A4V1J5D8"/>
<keyword evidence="6 9" id="KW-0326">Glycosidase</keyword>
<dbReference type="PRINTS" id="PR00736">
    <property type="entry name" value="GLHYDRLASE15"/>
</dbReference>